<reference evidence="1 2" key="1">
    <citation type="submission" date="2018-03" db="EMBL/GenBank/DDBJ databases">
        <title>Genomic Encyclopedia of Archaeal and Bacterial Type Strains, Phase II (KMG-II): from individual species to whole genera.</title>
        <authorList>
            <person name="Goeker M."/>
        </authorList>
    </citation>
    <scope>NUCLEOTIDE SEQUENCE [LARGE SCALE GENOMIC DNA]</scope>
    <source>
        <strain evidence="1 2">DSM 100346</strain>
    </source>
</reference>
<sequence length="79" mass="8714">MEKGNRNRKIFIVVLILFVALFVFISYDMSQRTTAPWNKKKQLNRALPAALPAALPGALPAANSAADSLNLDSLMKEIE</sequence>
<evidence type="ECO:0000313" key="1">
    <source>
        <dbReference type="EMBL" id="PWJ59330.1"/>
    </source>
</evidence>
<protein>
    <submittedName>
        <fullName evidence="1">Uncharacterized protein</fullName>
    </submittedName>
</protein>
<comment type="caution">
    <text evidence="1">The sequence shown here is derived from an EMBL/GenBank/DDBJ whole genome shotgun (WGS) entry which is preliminary data.</text>
</comment>
<dbReference type="RefSeq" id="WP_109673225.1">
    <property type="nucleotide sequence ID" value="NZ_QGDT01000002.1"/>
</dbReference>
<dbReference type="Proteomes" id="UP000245880">
    <property type="component" value="Unassembled WGS sequence"/>
</dbReference>
<keyword evidence="2" id="KW-1185">Reference proteome</keyword>
<gene>
    <name evidence="1" type="ORF">CLV98_102163</name>
</gene>
<name>A0A316AR82_9BACT</name>
<organism evidence="1 2">
    <name type="scientific">Dyadobacter jejuensis</name>
    <dbReference type="NCBI Taxonomy" id="1082580"/>
    <lineage>
        <taxon>Bacteria</taxon>
        <taxon>Pseudomonadati</taxon>
        <taxon>Bacteroidota</taxon>
        <taxon>Cytophagia</taxon>
        <taxon>Cytophagales</taxon>
        <taxon>Spirosomataceae</taxon>
        <taxon>Dyadobacter</taxon>
    </lineage>
</organism>
<accession>A0A316AR82</accession>
<evidence type="ECO:0000313" key="2">
    <source>
        <dbReference type="Proteomes" id="UP000245880"/>
    </source>
</evidence>
<proteinExistence type="predicted"/>
<dbReference type="AlphaFoldDB" id="A0A316AR82"/>
<dbReference type="EMBL" id="QGDT01000002">
    <property type="protein sequence ID" value="PWJ59330.1"/>
    <property type="molecule type" value="Genomic_DNA"/>
</dbReference>